<proteinExistence type="predicted"/>
<dbReference type="EMBL" id="JBHSQO010000072">
    <property type="protein sequence ID" value="MFC6094734.1"/>
    <property type="molecule type" value="Genomic_DNA"/>
</dbReference>
<dbReference type="Proteomes" id="UP001596220">
    <property type="component" value="Unassembled WGS sequence"/>
</dbReference>
<evidence type="ECO:0000313" key="1">
    <source>
        <dbReference type="EMBL" id="MFC6094734.1"/>
    </source>
</evidence>
<reference evidence="2" key="1">
    <citation type="journal article" date="2019" name="Int. J. Syst. Evol. Microbiol.">
        <title>The Global Catalogue of Microorganisms (GCM) 10K type strain sequencing project: providing services to taxonomists for standard genome sequencing and annotation.</title>
        <authorList>
            <consortium name="The Broad Institute Genomics Platform"/>
            <consortium name="The Broad Institute Genome Sequencing Center for Infectious Disease"/>
            <person name="Wu L."/>
            <person name="Ma J."/>
        </authorList>
    </citation>
    <scope>NUCLEOTIDE SEQUENCE [LARGE SCALE GENOMIC DNA]</scope>
    <source>
        <strain evidence="2">CGMCC 4.7246</strain>
    </source>
</reference>
<organism evidence="1 2">
    <name type="scientific">Saccharothrix lopnurensis</name>
    <dbReference type="NCBI Taxonomy" id="1670621"/>
    <lineage>
        <taxon>Bacteria</taxon>
        <taxon>Bacillati</taxon>
        <taxon>Actinomycetota</taxon>
        <taxon>Actinomycetes</taxon>
        <taxon>Pseudonocardiales</taxon>
        <taxon>Pseudonocardiaceae</taxon>
        <taxon>Saccharothrix</taxon>
    </lineage>
</organism>
<dbReference type="RefSeq" id="WP_380643272.1">
    <property type="nucleotide sequence ID" value="NZ_JBHSQO010000072.1"/>
</dbReference>
<gene>
    <name evidence="1" type="ORF">ACFP3R_36195</name>
</gene>
<accession>A0ABW1PGT2</accession>
<protein>
    <submittedName>
        <fullName evidence="1">Uncharacterized protein</fullName>
    </submittedName>
</protein>
<evidence type="ECO:0000313" key="2">
    <source>
        <dbReference type="Proteomes" id="UP001596220"/>
    </source>
</evidence>
<comment type="caution">
    <text evidence="1">The sequence shown here is derived from an EMBL/GenBank/DDBJ whole genome shotgun (WGS) entry which is preliminary data.</text>
</comment>
<name>A0ABW1PGT2_9PSEU</name>
<keyword evidence="2" id="KW-1185">Reference proteome</keyword>
<sequence>MPKMVLLSSYVELDSNVLSQWCKKIELTTEVEEQEVTNFLSLGWKEVLGGKKSGSLSLDLFQDPAAAAIDSIMWPLQGEVVPFVARLSNAAVGASNPNWTGSVLVNKWTPIGGEVGSVAAVSVDYPTSGPVLRATA</sequence>